<dbReference type="Pfam" id="PF03704">
    <property type="entry name" value="BTAD"/>
    <property type="match status" value="1"/>
</dbReference>
<dbReference type="GO" id="GO:0005524">
    <property type="term" value="F:ATP binding"/>
    <property type="evidence" value="ECO:0007669"/>
    <property type="project" value="UniProtKB-KW"/>
</dbReference>
<dbReference type="InterPro" id="IPR041664">
    <property type="entry name" value="AAA_16"/>
</dbReference>
<sequence>MHTAHSPSTATAPPLLRLHLLGGFRVTRDGGPPLADRWPRPSAQTLVKLLAVTPDHQLHRDQAMEACWPGADRKAAVSSLRVALHTARRALEPELAPRAASSYLTSDGVMLRLDPHTVWVDADHAERLAAEALEQGRGPALAEALTAFTGELLPEDRYADWAEEPRKRIGELRDRLRLAHGTALLEQGAAEEAADAARKVLDTSPSEERAHQLLISAYLRQGLRRQAISQFHACRQALDVELGIRPGPETERLHLLALDGPGGGALSTRPSGVTLPPALRTPPPGPLHGRGRALAELLSPDACPVQLLGGEAGLGKTRLVTEAARCAAEDGAVVLWGAGHDAEGHTPYGAFVEALDGWLAERPATERARVGADYPELAVLLPSLGRTGSDTARSPEDERDRLFTATAALLRDLAASAPVLVVLDDLHAADTGSFHLLGHLARRSAGAWRFAVTYRPEELPDDDPRRTVLDGLRRSGLARHVGLERLGRDDCLALAAGVLGLPPGSPVPERVWDLSLGNPLFTLELARELMEGGGSTAPEGVRELVAARLSRLAPVARGVVEVVAVAGGHAALSEVLDVTSSLAVPPGDGPVAAEAAAGAEAAVSAAILTERDIVVDGRTVDGLAFRHPLIRLTCYERLSAARRRVLHASYADAVRSRRPDAVDTLAAHLTRADDPRATAYLRQAAERAAALCANDTADRYYTELTERLDSLAAEAAWARIDRGAVLRRMGRYEDAATVLREAVEELRRRGDEDGLVLATGRLAEVLVGMRNAREGLALLDARTPTADVRPQSAAAHHGSRALACMVLGRYEEAIDAAGDAIERAEEVVGAERRALLARGLSLRATSLALAGRFAETGPVAEEALPHAEAFGEPWLLGSVLSVLREQARRSGRLREAIATGRRALALSERTGDRSGVAFEQANLAELHLMLEETSEAAELARAAERAPFGWSTPYARLALARVLMRSGEDDPEELFRSAVSAARDSADRQAQNEARTAQAEWFIHSGRADEALVLLGQVTGHTHVTAWAHLAAGRPDRAVALARSEAERAARTGERIAETAARAVHAAALAARGSAEEAAEAFAKASRLAELLPYPAALRRIKEIRASSS</sequence>
<dbReference type="InterPro" id="IPR027417">
    <property type="entry name" value="P-loop_NTPase"/>
</dbReference>
<dbReference type="SMART" id="SM00028">
    <property type="entry name" value="TPR"/>
    <property type="match status" value="2"/>
</dbReference>
<accession>A0ABW7BQK7</accession>
<feature type="domain" description="Bacterial transcriptional activator" evidence="2">
    <location>
        <begin position="120"/>
        <end position="258"/>
    </location>
</feature>
<dbReference type="SUPFAM" id="SSF52540">
    <property type="entry name" value="P-loop containing nucleoside triphosphate hydrolases"/>
    <property type="match status" value="1"/>
</dbReference>
<dbReference type="InterPro" id="IPR019734">
    <property type="entry name" value="TPR_rpt"/>
</dbReference>
<keyword evidence="3" id="KW-0547">Nucleotide-binding</keyword>
<dbReference type="EMBL" id="JBICZW010000006">
    <property type="protein sequence ID" value="MFG3189794.1"/>
    <property type="molecule type" value="Genomic_DNA"/>
</dbReference>
<keyword evidence="4" id="KW-1185">Reference proteome</keyword>
<dbReference type="InterPro" id="IPR051677">
    <property type="entry name" value="AfsR-DnrI-RedD_regulator"/>
</dbReference>
<reference evidence="3 4" key="1">
    <citation type="submission" date="2024-10" db="EMBL/GenBank/DDBJ databases">
        <title>The Natural Products Discovery Center: Release of the First 8490 Sequenced Strains for Exploring Actinobacteria Biosynthetic Diversity.</title>
        <authorList>
            <person name="Kalkreuter E."/>
            <person name="Kautsar S.A."/>
            <person name="Yang D."/>
            <person name="Bader C.D."/>
            <person name="Teijaro C.N."/>
            <person name="Fluegel L."/>
            <person name="Davis C.M."/>
            <person name="Simpson J.R."/>
            <person name="Lauterbach L."/>
            <person name="Steele A.D."/>
            <person name="Gui C."/>
            <person name="Meng S."/>
            <person name="Li G."/>
            <person name="Viehrig K."/>
            <person name="Ye F."/>
            <person name="Su P."/>
            <person name="Kiefer A.F."/>
            <person name="Nichols A."/>
            <person name="Cepeda A.J."/>
            <person name="Yan W."/>
            <person name="Fan B."/>
            <person name="Jiang Y."/>
            <person name="Adhikari A."/>
            <person name="Zheng C.-J."/>
            <person name="Schuster L."/>
            <person name="Cowan T.M."/>
            <person name="Smanski M.J."/>
            <person name="Chevrette M.G."/>
            <person name="De Carvalho L.P.S."/>
            <person name="Shen B."/>
        </authorList>
    </citation>
    <scope>NUCLEOTIDE SEQUENCE [LARGE SCALE GENOMIC DNA]</scope>
    <source>
        <strain evidence="3 4">NPDC048229</strain>
    </source>
</reference>
<dbReference type="SUPFAM" id="SSF48452">
    <property type="entry name" value="TPR-like"/>
    <property type="match status" value="3"/>
</dbReference>
<protein>
    <submittedName>
        <fullName evidence="3">ATP-binding protein</fullName>
    </submittedName>
</protein>
<evidence type="ECO:0000256" key="1">
    <source>
        <dbReference type="ARBA" id="ARBA00023012"/>
    </source>
</evidence>
<dbReference type="SMART" id="SM01043">
    <property type="entry name" value="BTAD"/>
    <property type="match status" value="1"/>
</dbReference>
<proteinExistence type="predicted"/>
<dbReference type="InterPro" id="IPR036388">
    <property type="entry name" value="WH-like_DNA-bd_sf"/>
</dbReference>
<organism evidence="3 4">
    <name type="scientific">Streptomyces omiyaensis</name>
    <dbReference type="NCBI Taxonomy" id="68247"/>
    <lineage>
        <taxon>Bacteria</taxon>
        <taxon>Bacillati</taxon>
        <taxon>Actinomycetota</taxon>
        <taxon>Actinomycetes</taxon>
        <taxon>Kitasatosporales</taxon>
        <taxon>Streptomycetaceae</taxon>
        <taxon>Streptomyces</taxon>
    </lineage>
</organism>
<dbReference type="PANTHER" id="PTHR35807">
    <property type="entry name" value="TRANSCRIPTIONAL REGULATOR REDD-RELATED"/>
    <property type="match status" value="1"/>
</dbReference>
<dbReference type="RefSeq" id="WP_392881551.1">
    <property type="nucleotide sequence ID" value="NZ_JBICZW010000006.1"/>
</dbReference>
<name>A0ABW7BQK7_9ACTN</name>
<dbReference type="Gene3D" id="1.10.10.10">
    <property type="entry name" value="Winged helix-like DNA-binding domain superfamily/Winged helix DNA-binding domain"/>
    <property type="match status" value="1"/>
</dbReference>
<evidence type="ECO:0000259" key="2">
    <source>
        <dbReference type="SMART" id="SM01043"/>
    </source>
</evidence>
<evidence type="ECO:0000313" key="3">
    <source>
        <dbReference type="EMBL" id="MFG3189794.1"/>
    </source>
</evidence>
<dbReference type="PANTHER" id="PTHR35807:SF2">
    <property type="entry name" value="TRANSCRIPTIONAL ACTIVATOR DOMAIN"/>
    <property type="match status" value="1"/>
</dbReference>
<comment type="caution">
    <text evidence="3">The sequence shown here is derived from an EMBL/GenBank/DDBJ whole genome shotgun (WGS) entry which is preliminary data.</text>
</comment>
<dbReference type="InterPro" id="IPR005158">
    <property type="entry name" value="BTAD"/>
</dbReference>
<gene>
    <name evidence="3" type="ORF">ACGFYS_12690</name>
</gene>
<dbReference type="Proteomes" id="UP001604282">
    <property type="component" value="Unassembled WGS sequence"/>
</dbReference>
<dbReference type="Pfam" id="PF13191">
    <property type="entry name" value="AAA_16"/>
    <property type="match status" value="1"/>
</dbReference>
<keyword evidence="1" id="KW-0902">Two-component regulatory system</keyword>
<dbReference type="InterPro" id="IPR011990">
    <property type="entry name" value="TPR-like_helical_dom_sf"/>
</dbReference>
<evidence type="ECO:0000313" key="4">
    <source>
        <dbReference type="Proteomes" id="UP001604282"/>
    </source>
</evidence>
<dbReference type="Gene3D" id="1.25.40.10">
    <property type="entry name" value="Tetratricopeptide repeat domain"/>
    <property type="match status" value="2"/>
</dbReference>
<keyword evidence="3" id="KW-0067">ATP-binding</keyword>